<evidence type="ECO:0000313" key="2">
    <source>
        <dbReference type="EMBL" id="PLT30591.1"/>
    </source>
</evidence>
<dbReference type="OrthoDB" id="9816425at2"/>
<protein>
    <submittedName>
        <fullName evidence="2">Uncharacterized protein</fullName>
    </submittedName>
</protein>
<dbReference type="AlphaFoldDB" id="A0A2N5M885"/>
<keyword evidence="1" id="KW-1133">Transmembrane helix</keyword>
<dbReference type="RefSeq" id="WP_101640965.1">
    <property type="nucleotide sequence ID" value="NZ_PGUY01000020.1"/>
</dbReference>
<proteinExistence type="predicted"/>
<evidence type="ECO:0000256" key="1">
    <source>
        <dbReference type="SAM" id="Phobius"/>
    </source>
</evidence>
<accession>A0A2N5M885</accession>
<name>A0A2N5M885_9BACI</name>
<comment type="caution">
    <text evidence="2">The sequence shown here is derived from an EMBL/GenBank/DDBJ whole genome shotgun (WGS) entry which is preliminary data.</text>
</comment>
<dbReference type="NCBIfam" id="NF038403">
    <property type="entry name" value="perm_prefix_1"/>
    <property type="match status" value="1"/>
</dbReference>
<feature type="transmembrane region" description="Helical" evidence="1">
    <location>
        <begin position="81"/>
        <end position="102"/>
    </location>
</feature>
<organism evidence="2 3">
    <name type="scientific">Peribacillus deserti</name>
    <dbReference type="NCBI Taxonomy" id="673318"/>
    <lineage>
        <taxon>Bacteria</taxon>
        <taxon>Bacillati</taxon>
        <taxon>Bacillota</taxon>
        <taxon>Bacilli</taxon>
        <taxon>Bacillales</taxon>
        <taxon>Bacillaceae</taxon>
        <taxon>Peribacillus</taxon>
    </lineage>
</organism>
<evidence type="ECO:0000313" key="3">
    <source>
        <dbReference type="Proteomes" id="UP000234748"/>
    </source>
</evidence>
<keyword evidence="1" id="KW-0812">Transmembrane</keyword>
<keyword evidence="3" id="KW-1185">Reference proteome</keyword>
<dbReference type="Proteomes" id="UP000234748">
    <property type="component" value="Unassembled WGS sequence"/>
</dbReference>
<keyword evidence="1" id="KW-0472">Membrane</keyword>
<sequence>MKKIDEFVHSLYKDVSGDKQELDDLKQEMRSHLIEAVEELKFEGKTEEEAIRMAIENFGGKKQIVSGLSEFFRVQKKFTNVVLSFALLFFVAAIVSLLFSLANVKEYKKESKEAEASHLERYAIMYDVLDVIDTPGGEITPKDKNELQNVFKRYQDKINMIAVFPVKGSEEWLKDNKEVSMAPMNHFPIDYKKSSIIVDRDGIVRDKEHIVPSDYDLGTVIHANGRWIVQYEYKTSYEDTIEKYHQISYYSPNTSSFYYVPITFFSIFMILGAIWLFMRKQNRQLQSVIH</sequence>
<reference evidence="2 3" key="1">
    <citation type="submission" date="2017-11" db="EMBL/GenBank/DDBJ databases">
        <title>Comparitive Functional Genomics of Dry Heat Resistant strains isolated from the Viking Spacecraft.</title>
        <authorList>
            <person name="Seuylemezian A."/>
            <person name="Cooper K."/>
            <person name="Vaishampayan P."/>
        </authorList>
    </citation>
    <scope>NUCLEOTIDE SEQUENCE [LARGE SCALE GENOMIC DNA]</scope>
    <source>
        <strain evidence="2 3">V1-29</strain>
    </source>
</reference>
<dbReference type="EMBL" id="PGUY01000020">
    <property type="protein sequence ID" value="PLT30591.1"/>
    <property type="molecule type" value="Genomic_DNA"/>
</dbReference>
<feature type="transmembrane region" description="Helical" evidence="1">
    <location>
        <begin position="257"/>
        <end position="277"/>
    </location>
</feature>
<gene>
    <name evidence="2" type="ORF">CUU66_07030</name>
</gene>
<dbReference type="InterPro" id="IPR047928">
    <property type="entry name" value="Perm_prefix_1"/>
</dbReference>